<dbReference type="Gene3D" id="1.10.8.20">
    <property type="entry name" value="N-terminal domain of phosphatidylinositol transfer protein sec14p"/>
    <property type="match status" value="1"/>
</dbReference>
<dbReference type="SMART" id="SM00516">
    <property type="entry name" value="SEC14"/>
    <property type="match status" value="1"/>
</dbReference>
<sequence length="300" mass="34857">MWGKKSKAIENTGFMGDMSEDQERGLEEFRTYLKNNNIADHPQYDDYYLLRFLRARKFDQEKTKLMFNNFITWRRDNDVDNIIDNYQFSEINELLNVYPHGYHKIDKKGRPIYIERQGKMKIDEVFKITTEERLVKHYIQSYELLLKLRFPACSAVAGHRIEQGLSIIDLNGGSMKILTKKVYALIQLAAKVGSDYYPEIMGQMYIVNAPMLFTGVWAIVKGFIDEKTRKKITIAGGKFQKDLLELVDENNLPEFLGGKCTCAEYGGCMKSGLGPWDDYEITQPVGIRRKQDNEETKTNH</sequence>
<dbReference type="Proteomes" id="UP000039865">
    <property type="component" value="Unassembled WGS sequence"/>
</dbReference>
<evidence type="ECO:0000259" key="1">
    <source>
        <dbReference type="PROSITE" id="PS50191"/>
    </source>
</evidence>
<dbReference type="PANTHER" id="PTHR45657">
    <property type="entry name" value="CRAL-TRIO DOMAIN-CONTAINING PROTEIN YKL091C-RELATED"/>
    <property type="match status" value="1"/>
</dbReference>
<dbReference type="SUPFAM" id="SSF46938">
    <property type="entry name" value="CRAL/TRIO N-terminal domain"/>
    <property type="match status" value="1"/>
</dbReference>
<dbReference type="EMBL" id="CCKQ01013810">
    <property type="protein sequence ID" value="CDW85523.1"/>
    <property type="molecule type" value="Genomic_DNA"/>
</dbReference>
<dbReference type="InterPro" id="IPR011074">
    <property type="entry name" value="CRAL/TRIO_N_dom"/>
</dbReference>
<dbReference type="InterPro" id="IPR036273">
    <property type="entry name" value="CRAL/TRIO_N_dom_sf"/>
</dbReference>
<dbReference type="Pfam" id="PF03765">
    <property type="entry name" value="CRAL_TRIO_N"/>
    <property type="match status" value="1"/>
</dbReference>
<dbReference type="PANTHER" id="PTHR45657:SF1">
    <property type="entry name" value="CRAL-TRIO DOMAIN-CONTAINING PROTEIN YKL091C-RELATED"/>
    <property type="match status" value="1"/>
</dbReference>
<dbReference type="InterPro" id="IPR036865">
    <property type="entry name" value="CRAL-TRIO_dom_sf"/>
</dbReference>
<gene>
    <name evidence="2" type="primary">Contig1180.g1276</name>
    <name evidence="2" type="ORF">STYLEM_14602</name>
</gene>
<feature type="domain" description="CRAL-TRIO" evidence="1">
    <location>
        <begin position="90"/>
        <end position="264"/>
    </location>
</feature>
<dbReference type="PRINTS" id="PR00180">
    <property type="entry name" value="CRETINALDHBP"/>
</dbReference>
<dbReference type="OMA" id="QVMFNDF"/>
<keyword evidence="3" id="KW-1185">Reference proteome</keyword>
<organism evidence="2 3">
    <name type="scientific">Stylonychia lemnae</name>
    <name type="common">Ciliate</name>
    <dbReference type="NCBI Taxonomy" id="5949"/>
    <lineage>
        <taxon>Eukaryota</taxon>
        <taxon>Sar</taxon>
        <taxon>Alveolata</taxon>
        <taxon>Ciliophora</taxon>
        <taxon>Intramacronucleata</taxon>
        <taxon>Spirotrichea</taxon>
        <taxon>Stichotrichia</taxon>
        <taxon>Sporadotrichida</taxon>
        <taxon>Oxytrichidae</taxon>
        <taxon>Stylonychinae</taxon>
        <taxon>Stylonychia</taxon>
    </lineage>
</organism>
<dbReference type="InParanoid" id="A0A078AXK0"/>
<dbReference type="Pfam" id="PF00650">
    <property type="entry name" value="CRAL_TRIO"/>
    <property type="match status" value="1"/>
</dbReference>
<accession>A0A078AXK0</accession>
<dbReference type="PROSITE" id="PS50191">
    <property type="entry name" value="CRAL_TRIO"/>
    <property type="match status" value="1"/>
</dbReference>
<dbReference type="InterPro" id="IPR051026">
    <property type="entry name" value="PI/PC_transfer"/>
</dbReference>
<dbReference type="CDD" id="cd00170">
    <property type="entry name" value="SEC14"/>
    <property type="match status" value="1"/>
</dbReference>
<dbReference type="OrthoDB" id="1434354at2759"/>
<name>A0A078AXK0_STYLE</name>
<evidence type="ECO:0000313" key="2">
    <source>
        <dbReference type="EMBL" id="CDW85523.1"/>
    </source>
</evidence>
<protein>
    <submittedName>
        <fullName evidence="2">Cral n-terminus family protein</fullName>
    </submittedName>
</protein>
<dbReference type="Gene3D" id="3.40.525.10">
    <property type="entry name" value="CRAL-TRIO lipid binding domain"/>
    <property type="match status" value="1"/>
</dbReference>
<dbReference type="InterPro" id="IPR001251">
    <property type="entry name" value="CRAL-TRIO_dom"/>
</dbReference>
<dbReference type="AlphaFoldDB" id="A0A078AXK0"/>
<dbReference type="SMART" id="SM01100">
    <property type="entry name" value="CRAL_TRIO_N"/>
    <property type="match status" value="1"/>
</dbReference>
<reference evidence="2 3" key="1">
    <citation type="submission" date="2014-06" db="EMBL/GenBank/DDBJ databases">
        <authorList>
            <person name="Swart Estienne"/>
        </authorList>
    </citation>
    <scope>NUCLEOTIDE SEQUENCE [LARGE SCALE GENOMIC DNA]</scope>
    <source>
        <strain evidence="2 3">130c</strain>
    </source>
</reference>
<evidence type="ECO:0000313" key="3">
    <source>
        <dbReference type="Proteomes" id="UP000039865"/>
    </source>
</evidence>
<dbReference type="SUPFAM" id="SSF52087">
    <property type="entry name" value="CRAL/TRIO domain"/>
    <property type="match status" value="1"/>
</dbReference>
<proteinExistence type="predicted"/>